<accession>A0A380TAA1</accession>
<protein>
    <submittedName>
        <fullName evidence="4">Cell division protein ZapE</fullName>
    </submittedName>
</protein>
<dbReference type="GO" id="GO:0005524">
    <property type="term" value="F:ATP binding"/>
    <property type="evidence" value="ECO:0007669"/>
    <property type="project" value="UniProtKB-KW"/>
</dbReference>
<keyword evidence="1" id="KW-0547">Nucleotide-binding</keyword>
<organism evidence="4">
    <name type="scientific">metagenome</name>
    <dbReference type="NCBI Taxonomy" id="256318"/>
    <lineage>
        <taxon>unclassified sequences</taxon>
        <taxon>metagenomes</taxon>
    </lineage>
</organism>
<evidence type="ECO:0000256" key="3">
    <source>
        <dbReference type="SAM" id="MobiDB-lite"/>
    </source>
</evidence>
<proteinExistence type="predicted"/>
<dbReference type="GO" id="GO:0005737">
    <property type="term" value="C:cytoplasm"/>
    <property type="evidence" value="ECO:0007669"/>
    <property type="project" value="TreeGrafter"/>
</dbReference>
<gene>
    <name evidence="4" type="ORF">DF3PB_1160007</name>
</gene>
<dbReference type="PANTHER" id="PTHR12169:SF6">
    <property type="entry name" value="AFG1-LIKE ATPASE"/>
    <property type="match status" value="1"/>
</dbReference>
<name>A0A380TAA1_9ZZZZ</name>
<dbReference type="GO" id="GO:0016887">
    <property type="term" value="F:ATP hydrolysis activity"/>
    <property type="evidence" value="ECO:0007669"/>
    <property type="project" value="InterPro"/>
</dbReference>
<feature type="compositionally biased region" description="Basic and acidic residues" evidence="3">
    <location>
        <begin position="1"/>
        <end position="17"/>
    </location>
</feature>
<evidence type="ECO:0000256" key="1">
    <source>
        <dbReference type="ARBA" id="ARBA00022741"/>
    </source>
</evidence>
<keyword evidence="2" id="KW-0067">ATP-binding</keyword>
<dbReference type="InterPro" id="IPR005654">
    <property type="entry name" value="ATPase_AFG1-like"/>
</dbReference>
<dbReference type="CDD" id="cd00267">
    <property type="entry name" value="ABC_ATPase"/>
    <property type="match status" value="1"/>
</dbReference>
<dbReference type="NCBIfam" id="NF040713">
    <property type="entry name" value="ZapE"/>
    <property type="match status" value="1"/>
</dbReference>
<feature type="region of interest" description="Disordered" evidence="3">
    <location>
        <begin position="1"/>
        <end position="45"/>
    </location>
</feature>
<keyword evidence="4" id="KW-0132">Cell division</keyword>
<evidence type="ECO:0000256" key="2">
    <source>
        <dbReference type="ARBA" id="ARBA00022840"/>
    </source>
</evidence>
<dbReference type="AlphaFoldDB" id="A0A380TAA1"/>
<dbReference type="SUPFAM" id="SSF52540">
    <property type="entry name" value="P-loop containing nucleoside triphosphate hydrolases"/>
    <property type="match status" value="1"/>
</dbReference>
<sequence>MLDEEIAHLPLDADRATRSQPACPQARPSPRTLITRPHASPPFTSRIPAHRLFARATKASFAMPQGPLSQYRARLTAGELKPDPAQELAAEKLESLHHALANYSPTVGRTGWKERFGLARRPTEPPQGLYIYGGVGRGKSMLMDIFFRVAPVAQKRRVHFHAFMQEVHARLKIERDRERGSGAATAARASLRQRIEQDVLGEVARQFAREAWLLCFDEFQVQDIADAMILGRLFQAFFEAGVIIVATSNRPPKDLYKDGLQRDLFLPFIALIERKLDVLQLDSGTDYRLETMRMMNVYLVPSDDSTDARLEAYFQRLTHGADVGPDAIIVHGRTVEIPKASDDIAFASFPLLCQQPLGPADYLAIAARYDVLFLSRIPQMTPAQRNEAKRFVTLIDTLYEHKVKLICSAAARPDDLYPKGDGSFEFERTVSRLTEMQSAEYLGAEHQA</sequence>
<dbReference type="PANTHER" id="PTHR12169">
    <property type="entry name" value="ATPASE N2B"/>
    <property type="match status" value="1"/>
</dbReference>
<keyword evidence="4" id="KW-0131">Cell cycle</keyword>
<dbReference type="Gene3D" id="3.40.50.300">
    <property type="entry name" value="P-loop containing nucleotide triphosphate hydrolases"/>
    <property type="match status" value="1"/>
</dbReference>
<dbReference type="InterPro" id="IPR027417">
    <property type="entry name" value="P-loop_NTPase"/>
</dbReference>
<reference evidence="4" key="1">
    <citation type="submission" date="2018-07" db="EMBL/GenBank/DDBJ databases">
        <authorList>
            <person name="Quirk P.G."/>
            <person name="Krulwich T.A."/>
        </authorList>
    </citation>
    <scope>NUCLEOTIDE SEQUENCE</scope>
</reference>
<dbReference type="Pfam" id="PF03969">
    <property type="entry name" value="AFG1_ATPase"/>
    <property type="match status" value="1"/>
</dbReference>
<dbReference type="EMBL" id="UIDG01000020">
    <property type="protein sequence ID" value="SUS03982.1"/>
    <property type="molecule type" value="Genomic_DNA"/>
</dbReference>
<dbReference type="GO" id="GO:0051301">
    <property type="term" value="P:cell division"/>
    <property type="evidence" value="ECO:0007669"/>
    <property type="project" value="UniProtKB-KW"/>
</dbReference>
<evidence type="ECO:0000313" key="4">
    <source>
        <dbReference type="EMBL" id="SUS03982.1"/>
    </source>
</evidence>